<keyword evidence="2" id="KW-1185">Reference proteome</keyword>
<reference evidence="1" key="1">
    <citation type="journal article" date="2020" name="Stud. Mycol.">
        <title>101 Dothideomycetes genomes: a test case for predicting lifestyles and emergence of pathogens.</title>
        <authorList>
            <person name="Haridas S."/>
            <person name="Albert R."/>
            <person name="Binder M."/>
            <person name="Bloem J."/>
            <person name="Labutti K."/>
            <person name="Salamov A."/>
            <person name="Andreopoulos B."/>
            <person name="Baker S."/>
            <person name="Barry K."/>
            <person name="Bills G."/>
            <person name="Bluhm B."/>
            <person name="Cannon C."/>
            <person name="Castanera R."/>
            <person name="Culley D."/>
            <person name="Daum C."/>
            <person name="Ezra D."/>
            <person name="Gonzalez J."/>
            <person name="Henrissat B."/>
            <person name="Kuo A."/>
            <person name="Liang C."/>
            <person name="Lipzen A."/>
            <person name="Lutzoni F."/>
            <person name="Magnuson J."/>
            <person name="Mondo S."/>
            <person name="Nolan M."/>
            <person name="Ohm R."/>
            <person name="Pangilinan J."/>
            <person name="Park H.-J."/>
            <person name="Ramirez L."/>
            <person name="Alfaro M."/>
            <person name="Sun H."/>
            <person name="Tritt A."/>
            <person name="Yoshinaga Y."/>
            <person name="Zwiers L.-H."/>
            <person name="Turgeon B."/>
            <person name="Goodwin S."/>
            <person name="Spatafora J."/>
            <person name="Crous P."/>
            <person name="Grigoriev I."/>
        </authorList>
    </citation>
    <scope>NUCLEOTIDE SEQUENCE</scope>
    <source>
        <strain evidence="1">ATCC 200398</strain>
    </source>
</reference>
<proteinExistence type="predicted"/>
<accession>A0ACB6QHH1</accession>
<comment type="caution">
    <text evidence="1">The sequence shown here is derived from an EMBL/GenBank/DDBJ whole genome shotgun (WGS) entry which is preliminary data.</text>
</comment>
<sequence length="300" mass="34262">MFREKGSKSVKRFDSWRVAKCIRCTRSSFPILPSATYNSDGHAILFPQRGNPIYFVKSPLSFLYLAVKSHFCKNTTLVQRNPLRMPFRLLSMRLQSNKAETKNFKVKEKTIPHSNHLRSIISTQFPYFPNSTMYSFFSPVCSCKLSCAALLLVLWLEASPFHEINTAVIKNSEEHLKTVTSGDIHQNKESDEIARKALQVVRHRRLEITLSASHRGKSRFQKELVQEKDIVGEVETPDGEMRMRGWLTLDNVAIEKFKKHPGIALIYEGLKLSLGGRKLLKTYALPPPQISILRNLGTSD</sequence>
<name>A0ACB6QHH1_9PLEO</name>
<protein>
    <submittedName>
        <fullName evidence="1">Uncharacterized protein</fullName>
    </submittedName>
</protein>
<dbReference type="Proteomes" id="UP000799755">
    <property type="component" value="Unassembled WGS sequence"/>
</dbReference>
<dbReference type="EMBL" id="MU003527">
    <property type="protein sequence ID" value="KAF2465955.1"/>
    <property type="molecule type" value="Genomic_DNA"/>
</dbReference>
<evidence type="ECO:0000313" key="2">
    <source>
        <dbReference type="Proteomes" id="UP000799755"/>
    </source>
</evidence>
<evidence type="ECO:0000313" key="1">
    <source>
        <dbReference type="EMBL" id="KAF2465955.1"/>
    </source>
</evidence>
<organism evidence="1 2">
    <name type="scientific">Lindgomyces ingoldianus</name>
    <dbReference type="NCBI Taxonomy" id="673940"/>
    <lineage>
        <taxon>Eukaryota</taxon>
        <taxon>Fungi</taxon>
        <taxon>Dikarya</taxon>
        <taxon>Ascomycota</taxon>
        <taxon>Pezizomycotina</taxon>
        <taxon>Dothideomycetes</taxon>
        <taxon>Pleosporomycetidae</taxon>
        <taxon>Pleosporales</taxon>
        <taxon>Lindgomycetaceae</taxon>
        <taxon>Lindgomyces</taxon>
    </lineage>
</organism>
<gene>
    <name evidence="1" type="ORF">BDR25DRAFT_360119</name>
</gene>